<dbReference type="InterPro" id="IPR053707">
    <property type="entry name" value="UPF0637_domain_sf"/>
</dbReference>
<proteinExistence type="inferred from homology"/>
<accession>A0A380XLB8</accession>
<dbReference type="HAMAP" id="MF_01851">
    <property type="entry name" value="UPF0637"/>
    <property type="match status" value="1"/>
</dbReference>
<protein>
    <recommendedName>
        <fullName evidence="1">UPF0637 protein KIS1582_1825</fullName>
    </recommendedName>
</protein>
<dbReference type="RefSeq" id="WP_061793424.1">
    <property type="nucleotide sequence ID" value="NZ_JABVDD010000003.1"/>
</dbReference>
<dbReference type="PIRSF" id="PIRSF021332">
    <property type="entry name" value="DUF1054"/>
    <property type="match status" value="1"/>
</dbReference>
<dbReference type="AlphaFoldDB" id="A0A380XLB8"/>
<gene>
    <name evidence="2" type="ORF">KIS1582_1825</name>
</gene>
<evidence type="ECO:0000256" key="1">
    <source>
        <dbReference type="HAMAP-Rule" id="MF_01851"/>
    </source>
</evidence>
<dbReference type="Proteomes" id="UP000465778">
    <property type="component" value="Unassembled WGS sequence"/>
</dbReference>
<reference evidence="2 3" key="1">
    <citation type="journal article" date="2020" name="G3 (Bethesda)">
        <title>Whole Genome Sequencing and Comparative Genomics of Two Nematicidal Bacillus Strains Reveals a Wide Range of Possible Virulence Factors.</title>
        <authorList>
            <person name="Susic N."/>
            <person name="Janezic S."/>
            <person name="Rupnik M."/>
            <person name="Geric Stare B."/>
        </authorList>
    </citation>
    <scope>NUCLEOTIDE SEQUENCE [LARGE SCALE GENOMIC DNA]</scope>
    <source>
        <strain evidence="2 3">I-1582</strain>
    </source>
</reference>
<comment type="caution">
    <text evidence="2">The sequence shown here is derived from an EMBL/GenBank/DDBJ whole genome shotgun (WGS) entry which is preliminary data.</text>
</comment>
<organism evidence="2 3">
    <name type="scientific">Cytobacillus firmus</name>
    <name type="common">Bacillus firmus</name>
    <dbReference type="NCBI Taxonomy" id="1399"/>
    <lineage>
        <taxon>Bacteria</taxon>
        <taxon>Bacillati</taxon>
        <taxon>Bacillota</taxon>
        <taxon>Bacilli</taxon>
        <taxon>Bacillales</taxon>
        <taxon>Bacillaceae</taxon>
        <taxon>Cytobacillus</taxon>
    </lineage>
</organism>
<dbReference type="EMBL" id="VDEM01000016">
    <property type="protein sequence ID" value="KAF0824309.1"/>
    <property type="molecule type" value="Genomic_DNA"/>
</dbReference>
<dbReference type="OrthoDB" id="9812818at2"/>
<comment type="similarity">
    <text evidence="1">Belongs to the UPF0637 family.</text>
</comment>
<dbReference type="GeneID" id="67523474"/>
<dbReference type="Pfam" id="PF06335">
    <property type="entry name" value="DUF1054"/>
    <property type="match status" value="1"/>
</dbReference>
<dbReference type="SUPFAM" id="SSF142913">
    <property type="entry name" value="YktB/PF0168-like"/>
    <property type="match status" value="1"/>
</dbReference>
<sequence>MSFSGFSNDDFDVFTIDGLDERMDSLKSVIRPKLEELGRHFAPLLSNLSGDEMFAHVAKHARRTKNPPNDTWVAFASNARGYKMLPHFQIGLWETHVFIWFAIIYEAPNKMAAGKSFENSLDKIYKEIPSDYVWSGDHTKPAAVLHEQMDKEELKSMFRRLQNVKKAEILCGYHISRKDAVRMSPDQFIEKADSVFRNLLPLYKLA</sequence>
<dbReference type="InterPro" id="IPR009403">
    <property type="entry name" value="UPF0637"/>
</dbReference>
<evidence type="ECO:0000313" key="3">
    <source>
        <dbReference type="Proteomes" id="UP000465778"/>
    </source>
</evidence>
<name>A0A380XLB8_CYTFI</name>
<evidence type="ECO:0000313" key="2">
    <source>
        <dbReference type="EMBL" id="KAF0824309.1"/>
    </source>
</evidence>
<dbReference type="Gene3D" id="3.30.930.20">
    <property type="entry name" value="Protein of unknown function DUF1054"/>
    <property type="match status" value="1"/>
</dbReference>